<dbReference type="InterPro" id="IPR013597">
    <property type="entry name" value="Mat_intron_G2"/>
</dbReference>
<feature type="domain" description="Reverse transcriptase" evidence="2">
    <location>
        <begin position="85"/>
        <end position="315"/>
    </location>
</feature>
<dbReference type="CDD" id="cd01651">
    <property type="entry name" value="RT_G2_intron"/>
    <property type="match status" value="1"/>
</dbReference>
<dbReference type="AlphaFoldDB" id="A0A3Q9I7Z9"/>
<dbReference type="KEGG" id="plut:EI981_02165"/>
<proteinExistence type="predicted"/>
<dbReference type="InterPro" id="IPR051083">
    <property type="entry name" value="GrpII_Intron_Splice-Mob/Def"/>
</dbReference>
<dbReference type="Pfam" id="PF00078">
    <property type="entry name" value="RVT_1"/>
    <property type="match status" value="1"/>
</dbReference>
<feature type="region of interest" description="Disordered" evidence="1">
    <location>
        <begin position="1"/>
        <end position="39"/>
    </location>
</feature>
<protein>
    <submittedName>
        <fullName evidence="3">Group II intron reverse transcriptase/maturase</fullName>
        <ecNumber evidence="3">2.7.7.49</ecNumber>
    </submittedName>
</protein>
<feature type="compositionally biased region" description="Basic and acidic residues" evidence="1">
    <location>
        <begin position="13"/>
        <end position="39"/>
    </location>
</feature>
<keyword evidence="3" id="KW-0808">Transferase</keyword>
<evidence type="ECO:0000256" key="1">
    <source>
        <dbReference type="SAM" id="MobiDB-lite"/>
    </source>
</evidence>
<gene>
    <name evidence="3" type="primary">ltrA</name>
    <name evidence="3" type="ORF">EI981_02165</name>
</gene>
<reference evidence="4" key="1">
    <citation type="submission" date="2018-12" db="EMBL/GenBank/DDBJ databases">
        <title>Complete genome sequence of Paenibacillus sp. MBLB1234.</title>
        <authorList>
            <person name="Nam Y.-D."/>
            <person name="Kang J."/>
            <person name="Chung W.-H."/>
            <person name="Park Y.S."/>
        </authorList>
    </citation>
    <scope>NUCLEOTIDE SEQUENCE [LARGE SCALE GENOMIC DNA]</scope>
    <source>
        <strain evidence="4">MBLB1234</strain>
    </source>
</reference>
<dbReference type="Proteomes" id="UP000270678">
    <property type="component" value="Chromosome"/>
</dbReference>
<dbReference type="OrthoDB" id="9793236at2"/>
<dbReference type="InterPro" id="IPR000477">
    <property type="entry name" value="RT_dom"/>
</dbReference>
<dbReference type="GO" id="GO:0003964">
    <property type="term" value="F:RNA-directed DNA polymerase activity"/>
    <property type="evidence" value="ECO:0007669"/>
    <property type="project" value="UniProtKB-KW"/>
</dbReference>
<dbReference type="Pfam" id="PF08388">
    <property type="entry name" value="GIIM"/>
    <property type="match status" value="1"/>
</dbReference>
<dbReference type="NCBIfam" id="TIGR04416">
    <property type="entry name" value="group_II_RT_mat"/>
    <property type="match status" value="1"/>
</dbReference>
<dbReference type="Gene3D" id="3.30.70.270">
    <property type="match status" value="1"/>
</dbReference>
<evidence type="ECO:0000313" key="3">
    <source>
        <dbReference type="EMBL" id="AZS13395.1"/>
    </source>
</evidence>
<evidence type="ECO:0000259" key="2">
    <source>
        <dbReference type="PROSITE" id="PS50878"/>
    </source>
</evidence>
<dbReference type="InterPro" id="IPR030931">
    <property type="entry name" value="Group_II_RT_mat"/>
</dbReference>
<dbReference type="InterPro" id="IPR043128">
    <property type="entry name" value="Rev_trsase/Diguanyl_cyclase"/>
</dbReference>
<organism evidence="3 4">
    <name type="scientific">Paenibacillus lutimineralis</name>
    <dbReference type="NCBI Taxonomy" id="2707005"/>
    <lineage>
        <taxon>Bacteria</taxon>
        <taxon>Bacillati</taxon>
        <taxon>Bacillota</taxon>
        <taxon>Bacilli</taxon>
        <taxon>Bacillales</taxon>
        <taxon>Paenibacillaceae</taxon>
        <taxon>Paenibacillus</taxon>
    </lineage>
</organism>
<name>A0A3Q9I7Z9_9BACL</name>
<dbReference type="RefSeq" id="WP_126995024.1">
    <property type="nucleotide sequence ID" value="NZ_CP034346.1"/>
</dbReference>
<dbReference type="SUPFAM" id="SSF56672">
    <property type="entry name" value="DNA/RNA polymerases"/>
    <property type="match status" value="1"/>
</dbReference>
<dbReference type="PROSITE" id="PS50878">
    <property type="entry name" value="RT_POL"/>
    <property type="match status" value="1"/>
</dbReference>
<dbReference type="PANTHER" id="PTHR34047:SF8">
    <property type="entry name" value="PROTEIN YKFC"/>
    <property type="match status" value="1"/>
</dbReference>
<keyword evidence="3" id="KW-0695">RNA-directed DNA polymerase</keyword>
<accession>A0A3Q9I7Z9</accession>
<dbReference type="InterPro" id="IPR043502">
    <property type="entry name" value="DNA/RNA_pol_sf"/>
</dbReference>
<evidence type="ECO:0000313" key="4">
    <source>
        <dbReference type="Proteomes" id="UP000270678"/>
    </source>
</evidence>
<keyword evidence="4" id="KW-1185">Reference proteome</keyword>
<dbReference type="EC" id="2.7.7.49" evidence="3"/>
<dbReference type="PANTHER" id="PTHR34047">
    <property type="entry name" value="NUCLEAR INTRON MATURASE 1, MITOCHONDRIAL-RELATED"/>
    <property type="match status" value="1"/>
</dbReference>
<keyword evidence="3" id="KW-0548">Nucleotidyltransferase</keyword>
<dbReference type="EMBL" id="CP034346">
    <property type="protein sequence ID" value="AZS13395.1"/>
    <property type="molecule type" value="Genomic_DNA"/>
</dbReference>
<sequence>MKAEYRKGCSQRDSVEHEKYAGARSIETRENKERGGAKDLLERVLDRDNLNRAYKQVKRNHGAPGIDGMTIEAALPWLQENRDELLQSIREGRYKPNPVRRKEIPKPDGSGVRMLGIPTVVDRIIQQAIAQQLQPRFEILFSDGSYGYRPGRSAQQAIRKVKTYAEQGYGHAVEIDLSKYFDTLNHELLMNLLRKQIEDKRVTDLIKKYLKSGVMENGVRRETEKGSPQGGPLSPLLANIYLNEFDQEMERRGVVVIRYADDIVVLAKSKRAAMRLMESCGRYLENKLKLKMNGQKSKVVSIVARKHFKFLGFALGKRGKKVYIRVHQQSLAKAKKKLKGLTSRSQGRNARQVMEKVKVYIRGWIGYFYVADMKRILQSWNEWLRRRMRMYIWKQWKKPKTKVENLRKLGVPERQAYQWGNSRLGYWRIAGSAILQRSITNEKLVQAGYYDFPAQYERLHNLHLSD</sequence>